<keyword evidence="2" id="KW-0963">Cytoplasm</keyword>
<dbReference type="OrthoDB" id="2423195at2759"/>
<dbReference type="GO" id="GO:0008270">
    <property type="term" value="F:zinc ion binding"/>
    <property type="evidence" value="ECO:0007669"/>
    <property type="project" value="UniProtKB-KW"/>
</dbReference>
<accession>A0A1B7MGN0</accession>
<keyword evidence="6" id="KW-0391">Immunity</keyword>
<proteinExistence type="predicted"/>
<dbReference type="AlphaFoldDB" id="A0A1B7MGN0"/>
<dbReference type="InParanoid" id="A0A1B7MGN0"/>
<keyword evidence="4" id="KW-0863">Zinc-finger</keyword>
<feature type="non-terminal residue" evidence="8">
    <location>
        <position position="1"/>
    </location>
</feature>
<keyword evidence="3" id="KW-0479">Metal-binding</keyword>
<evidence type="ECO:0000256" key="4">
    <source>
        <dbReference type="ARBA" id="ARBA00022771"/>
    </source>
</evidence>
<evidence type="ECO:0000256" key="5">
    <source>
        <dbReference type="ARBA" id="ARBA00022833"/>
    </source>
</evidence>
<dbReference type="GO" id="GO:0005737">
    <property type="term" value="C:cytoplasm"/>
    <property type="evidence" value="ECO:0007669"/>
    <property type="project" value="UniProtKB-SubCell"/>
</dbReference>
<dbReference type="InterPro" id="IPR046439">
    <property type="entry name" value="ZF_RZ_dom"/>
</dbReference>
<evidence type="ECO:0000313" key="9">
    <source>
        <dbReference type="Proteomes" id="UP000092154"/>
    </source>
</evidence>
<sequence>VSLKEQMEIVRAFNFGSTGHFYNCANGHTFVIGECGGAMQRSLCPECGSPVGGQSHHLDGTNTRATHFDDLARQARSGIAESPW</sequence>
<comment type="subcellular location">
    <subcellularLocation>
        <location evidence="1">Cytoplasm</location>
    </subcellularLocation>
</comment>
<dbReference type="Proteomes" id="UP000092154">
    <property type="component" value="Unassembled WGS sequence"/>
</dbReference>
<protein>
    <recommendedName>
        <fullName evidence="7">RZ-type domain-containing protein</fullName>
    </recommendedName>
</protein>
<gene>
    <name evidence="8" type="ORF">K503DRAFT_651187</name>
</gene>
<evidence type="ECO:0000256" key="6">
    <source>
        <dbReference type="ARBA" id="ARBA00022859"/>
    </source>
</evidence>
<evidence type="ECO:0000256" key="1">
    <source>
        <dbReference type="ARBA" id="ARBA00004496"/>
    </source>
</evidence>
<name>A0A1B7MGN0_9AGAM</name>
<dbReference type="GO" id="GO:0002376">
    <property type="term" value="P:immune system process"/>
    <property type="evidence" value="ECO:0007669"/>
    <property type="project" value="UniProtKB-KW"/>
</dbReference>
<organism evidence="8 9">
    <name type="scientific">Rhizopogon vinicolor AM-OR11-026</name>
    <dbReference type="NCBI Taxonomy" id="1314800"/>
    <lineage>
        <taxon>Eukaryota</taxon>
        <taxon>Fungi</taxon>
        <taxon>Dikarya</taxon>
        <taxon>Basidiomycota</taxon>
        <taxon>Agaricomycotina</taxon>
        <taxon>Agaricomycetes</taxon>
        <taxon>Agaricomycetidae</taxon>
        <taxon>Boletales</taxon>
        <taxon>Suillineae</taxon>
        <taxon>Rhizopogonaceae</taxon>
        <taxon>Rhizopogon</taxon>
    </lineage>
</organism>
<keyword evidence="5" id="KW-0862">Zinc</keyword>
<dbReference type="PROSITE" id="PS51981">
    <property type="entry name" value="ZF_RZ"/>
    <property type="match status" value="1"/>
</dbReference>
<feature type="non-terminal residue" evidence="8">
    <location>
        <position position="84"/>
    </location>
</feature>
<evidence type="ECO:0000259" key="7">
    <source>
        <dbReference type="PROSITE" id="PS51981"/>
    </source>
</evidence>
<keyword evidence="9" id="KW-1185">Reference proteome</keyword>
<dbReference type="EMBL" id="KV449258">
    <property type="protein sequence ID" value="OAX31755.1"/>
    <property type="molecule type" value="Genomic_DNA"/>
</dbReference>
<dbReference type="STRING" id="1314800.A0A1B7MGN0"/>
<dbReference type="Pfam" id="PF20173">
    <property type="entry name" value="ZnF_RZ-type"/>
    <property type="match status" value="1"/>
</dbReference>
<feature type="domain" description="RZ-type" evidence="7">
    <location>
        <begin position="1"/>
        <end position="74"/>
    </location>
</feature>
<evidence type="ECO:0000313" key="8">
    <source>
        <dbReference type="EMBL" id="OAX31755.1"/>
    </source>
</evidence>
<reference evidence="8 9" key="1">
    <citation type="submission" date="2016-06" db="EMBL/GenBank/DDBJ databases">
        <title>Comparative genomics of the ectomycorrhizal sister species Rhizopogon vinicolor and Rhizopogon vesiculosus (Basidiomycota: Boletales) reveals a divergence of the mating type B locus.</title>
        <authorList>
            <consortium name="DOE Joint Genome Institute"/>
            <person name="Mujic A.B."/>
            <person name="Kuo A."/>
            <person name="Tritt A."/>
            <person name="Lipzen A."/>
            <person name="Chen C."/>
            <person name="Johnson J."/>
            <person name="Sharma A."/>
            <person name="Barry K."/>
            <person name="Grigoriev I.V."/>
            <person name="Spatafora J.W."/>
        </authorList>
    </citation>
    <scope>NUCLEOTIDE SEQUENCE [LARGE SCALE GENOMIC DNA]</scope>
    <source>
        <strain evidence="8 9">AM-OR11-026</strain>
    </source>
</reference>
<evidence type="ECO:0000256" key="3">
    <source>
        <dbReference type="ARBA" id="ARBA00022723"/>
    </source>
</evidence>
<evidence type="ECO:0000256" key="2">
    <source>
        <dbReference type="ARBA" id="ARBA00022490"/>
    </source>
</evidence>